<keyword evidence="1" id="KW-0812">Transmembrane</keyword>
<accession>A0AAV5V391</accession>
<keyword evidence="1" id="KW-1133">Transmembrane helix</keyword>
<evidence type="ECO:0000256" key="1">
    <source>
        <dbReference type="SAM" id="Phobius"/>
    </source>
</evidence>
<evidence type="ECO:0000313" key="3">
    <source>
        <dbReference type="Proteomes" id="UP001432322"/>
    </source>
</evidence>
<sequence>AALFLVLSVSVEAAFERNELSGWKYERNSDDEDQDVTIERIRYNPVLPFEYRKVVPLMYVLLGIALLVYFWLSIGSDYIGTWRQRQRRRSLISVFAYNFVFPPLLGN</sequence>
<protein>
    <submittedName>
        <fullName evidence="2">Uncharacterized protein</fullName>
    </submittedName>
</protein>
<keyword evidence="1" id="KW-0472">Membrane</keyword>
<name>A0AAV5V391_9BILA</name>
<gene>
    <name evidence="2" type="ORF">PFISCL1PPCAC_4120</name>
</gene>
<keyword evidence="3" id="KW-1185">Reference proteome</keyword>
<proteinExistence type="predicted"/>
<feature type="transmembrane region" description="Helical" evidence="1">
    <location>
        <begin position="57"/>
        <end position="79"/>
    </location>
</feature>
<dbReference type="AlphaFoldDB" id="A0AAV5V391"/>
<reference evidence="2" key="1">
    <citation type="submission" date="2023-10" db="EMBL/GenBank/DDBJ databases">
        <title>Genome assembly of Pristionchus species.</title>
        <authorList>
            <person name="Yoshida K."/>
            <person name="Sommer R.J."/>
        </authorList>
    </citation>
    <scope>NUCLEOTIDE SEQUENCE</scope>
    <source>
        <strain evidence="2">RS5133</strain>
    </source>
</reference>
<comment type="caution">
    <text evidence="2">The sequence shown here is derived from an EMBL/GenBank/DDBJ whole genome shotgun (WGS) entry which is preliminary data.</text>
</comment>
<evidence type="ECO:0000313" key="2">
    <source>
        <dbReference type="EMBL" id="GMT12823.1"/>
    </source>
</evidence>
<feature type="non-terminal residue" evidence="2">
    <location>
        <position position="1"/>
    </location>
</feature>
<dbReference type="Proteomes" id="UP001432322">
    <property type="component" value="Unassembled WGS sequence"/>
</dbReference>
<organism evidence="2 3">
    <name type="scientific">Pristionchus fissidentatus</name>
    <dbReference type="NCBI Taxonomy" id="1538716"/>
    <lineage>
        <taxon>Eukaryota</taxon>
        <taxon>Metazoa</taxon>
        <taxon>Ecdysozoa</taxon>
        <taxon>Nematoda</taxon>
        <taxon>Chromadorea</taxon>
        <taxon>Rhabditida</taxon>
        <taxon>Rhabditina</taxon>
        <taxon>Diplogasteromorpha</taxon>
        <taxon>Diplogasteroidea</taxon>
        <taxon>Neodiplogasteridae</taxon>
        <taxon>Pristionchus</taxon>
    </lineage>
</organism>
<dbReference type="EMBL" id="BTSY01000002">
    <property type="protein sequence ID" value="GMT12823.1"/>
    <property type="molecule type" value="Genomic_DNA"/>
</dbReference>